<dbReference type="InterPro" id="IPR051043">
    <property type="entry name" value="Sulfatase_Mod_Factor_Kinase"/>
</dbReference>
<proteinExistence type="predicted"/>
<dbReference type="InterPro" id="IPR016187">
    <property type="entry name" value="CTDL_fold"/>
</dbReference>
<dbReference type="EMBL" id="SDPV01000001">
    <property type="protein sequence ID" value="RXZ66393.1"/>
    <property type="molecule type" value="Genomic_DNA"/>
</dbReference>
<reference evidence="3 4" key="1">
    <citation type="submission" date="2019-01" db="EMBL/GenBank/DDBJ databases">
        <title>Altererythrobacter rhizovicinus sp. nov., isolated from the rhizosphere soil of Haloxylon ammodendron.</title>
        <authorList>
            <person name="Li H.-P."/>
            <person name="Gou J.-Y."/>
            <person name="Yao D."/>
            <person name="Han Q.-Q."/>
            <person name="Shao K.-Z."/>
            <person name="Zhao Q."/>
            <person name="Zhang J.-L."/>
        </authorList>
    </citation>
    <scope>NUCLEOTIDE SEQUENCE [LARGE SCALE GENOMIC DNA]</scope>
    <source>
        <strain evidence="3 4">AY-3R</strain>
    </source>
</reference>
<dbReference type="Proteomes" id="UP000293623">
    <property type="component" value="Unassembled WGS sequence"/>
</dbReference>
<dbReference type="InterPro" id="IPR042095">
    <property type="entry name" value="SUMF_sf"/>
</dbReference>
<dbReference type="PANTHER" id="PTHR23150:SF19">
    <property type="entry name" value="FORMYLGLYCINE-GENERATING ENZYME"/>
    <property type="match status" value="1"/>
</dbReference>
<evidence type="ECO:0000259" key="2">
    <source>
        <dbReference type="Pfam" id="PF03781"/>
    </source>
</evidence>
<organism evidence="3 4">
    <name type="scientific">Pelagerythrobacter rhizovicinus</name>
    <dbReference type="NCBI Taxonomy" id="2268576"/>
    <lineage>
        <taxon>Bacteria</taxon>
        <taxon>Pseudomonadati</taxon>
        <taxon>Pseudomonadota</taxon>
        <taxon>Alphaproteobacteria</taxon>
        <taxon>Sphingomonadales</taxon>
        <taxon>Erythrobacteraceae</taxon>
        <taxon>Pelagerythrobacter</taxon>
    </lineage>
</organism>
<dbReference type="GO" id="GO:0120147">
    <property type="term" value="F:formylglycine-generating oxidase activity"/>
    <property type="evidence" value="ECO:0007669"/>
    <property type="project" value="TreeGrafter"/>
</dbReference>
<sequence>MERTGTRPGPEARASAKSFAAALAAASLLLVAAAPDEDAQRAELVPVMVSIPGGTFAMGATIDRGYGPIDGPTHDVAIVPFQMAAHEVTVGAFRVFTEETGYVSAGKCNVYDEDTTWHINPSGTGRGRGSRRGMTTPSSASAGATRRPISTG</sequence>
<name>A0A4Q2KRT4_9SPHN</name>
<dbReference type="AlphaFoldDB" id="A0A4Q2KRT4"/>
<comment type="caution">
    <text evidence="3">The sequence shown here is derived from an EMBL/GenBank/DDBJ whole genome shotgun (WGS) entry which is preliminary data.</text>
</comment>
<feature type="region of interest" description="Disordered" evidence="1">
    <location>
        <begin position="119"/>
        <end position="152"/>
    </location>
</feature>
<dbReference type="PANTHER" id="PTHR23150">
    <property type="entry name" value="SULFATASE MODIFYING FACTOR 1, 2"/>
    <property type="match status" value="1"/>
</dbReference>
<dbReference type="RefSeq" id="WP_129523864.1">
    <property type="nucleotide sequence ID" value="NZ_SDPV01000001.1"/>
</dbReference>
<evidence type="ECO:0000313" key="4">
    <source>
        <dbReference type="Proteomes" id="UP000293623"/>
    </source>
</evidence>
<evidence type="ECO:0000256" key="1">
    <source>
        <dbReference type="SAM" id="MobiDB-lite"/>
    </source>
</evidence>
<dbReference type="Pfam" id="PF03781">
    <property type="entry name" value="FGE-sulfatase"/>
    <property type="match status" value="1"/>
</dbReference>
<dbReference type="OrthoDB" id="9768004at2"/>
<dbReference type="Gene3D" id="3.90.1580.10">
    <property type="entry name" value="paralog of FGE (formylglycine-generating enzyme)"/>
    <property type="match status" value="1"/>
</dbReference>
<gene>
    <name evidence="3" type="ORF">ETX26_06810</name>
</gene>
<protein>
    <recommendedName>
        <fullName evidence="2">Sulfatase-modifying factor enzyme-like domain-containing protein</fullName>
    </recommendedName>
</protein>
<keyword evidence="4" id="KW-1185">Reference proteome</keyword>
<dbReference type="InterPro" id="IPR005532">
    <property type="entry name" value="SUMF_dom"/>
</dbReference>
<dbReference type="SUPFAM" id="SSF56436">
    <property type="entry name" value="C-type lectin-like"/>
    <property type="match status" value="1"/>
</dbReference>
<feature type="domain" description="Sulfatase-modifying factor enzyme-like" evidence="2">
    <location>
        <begin position="46"/>
        <end position="122"/>
    </location>
</feature>
<evidence type="ECO:0000313" key="3">
    <source>
        <dbReference type="EMBL" id="RXZ66393.1"/>
    </source>
</evidence>
<accession>A0A4Q2KRT4</accession>